<evidence type="ECO:0000313" key="1">
    <source>
        <dbReference type="EMBL" id="CAK5103841.1"/>
    </source>
</evidence>
<name>A0ACB1AUN0_MELEN</name>
<sequence>MEEPSKMKHSQFWNNFKDIGGNRVECKHCAGQMKRCSAWSHIRNSHKAIREHDVYFCLFLYYSLK</sequence>
<gene>
    <name evidence="1" type="ORF">MENTE1834_LOCUS42850</name>
</gene>
<protein>
    <submittedName>
        <fullName evidence="1">Uncharacterized protein</fullName>
    </submittedName>
</protein>
<evidence type="ECO:0000313" key="2">
    <source>
        <dbReference type="Proteomes" id="UP001497535"/>
    </source>
</evidence>
<dbReference type="Proteomes" id="UP001497535">
    <property type="component" value="Unassembled WGS sequence"/>
</dbReference>
<proteinExistence type="predicted"/>
<organism evidence="1 2">
    <name type="scientific">Meloidogyne enterolobii</name>
    <name type="common">Root-knot nematode worm</name>
    <name type="synonym">Meloidogyne mayaguensis</name>
    <dbReference type="NCBI Taxonomy" id="390850"/>
    <lineage>
        <taxon>Eukaryota</taxon>
        <taxon>Metazoa</taxon>
        <taxon>Ecdysozoa</taxon>
        <taxon>Nematoda</taxon>
        <taxon>Chromadorea</taxon>
        <taxon>Rhabditida</taxon>
        <taxon>Tylenchina</taxon>
        <taxon>Tylenchomorpha</taxon>
        <taxon>Tylenchoidea</taxon>
        <taxon>Meloidogynidae</taxon>
        <taxon>Meloidogyninae</taxon>
        <taxon>Meloidogyne</taxon>
    </lineage>
</organism>
<dbReference type="EMBL" id="CAVMJV010000115">
    <property type="protein sequence ID" value="CAK5103841.1"/>
    <property type="molecule type" value="Genomic_DNA"/>
</dbReference>
<reference evidence="1" key="1">
    <citation type="submission" date="2023-11" db="EMBL/GenBank/DDBJ databases">
        <authorList>
            <person name="Poullet M."/>
        </authorList>
    </citation>
    <scope>NUCLEOTIDE SEQUENCE</scope>
    <source>
        <strain evidence="1">E1834</strain>
    </source>
</reference>
<keyword evidence="2" id="KW-1185">Reference proteome</keyword>
<comment type="caution">
    <text evidence="1">The sequence shown here is derived from an EMBL/GenBank/DDBJ whole genome shotgun (WGS) entry which is preliminary data.</text>
</comment>
<accession>A0ACB1AUN0</accession>